<organism evidence="2 3">
    <name type="scientific">Candidatus Auribacter fodinae</name>
    <dbReference type="NCBI Taxonomy" id="2093366"/>
    <lineage>
        <taxon>Bacteria</taxon>
        <taxon>Pseudomonadati</taxon>
        <taxon>Candidatus Auribacterota</taxon>
        <taxon>Candidatus Auribacteria</taxon>
        <taxon>Candidatus Auribacterales</taxon>
        <taxon>Candidatus Auribacteraceae</taxon>
        <taxon>Candidatus Auribacter</taxon>
    </lineage>
</organism>
<protein>
    <recommendedName>
        <fullName evidence="1">FecR protein domain-containing protein</fullName>
    </recommendedName>
</protein>
<dbReference type="PANTHER" id="PTHR38731:SF1">
    <property type="entry name" value="FECR PROTEIN DOMAIN-CONTAINING PROTEIN"/>
    <property type="match status" value="1"/>
</dbReference>
<evidence type="ECO:0000313" key="3">
    <source>
        <dbReference type="Proteomes" id="UP000266426"/>
    </source>
</evidence>
<proteinExistence type="predicted"/>
<dbReference type="Gene3D" id="2.60.120.1440">
    <property type="match status" value="1"/>
</dbReference>
<dbReference type="Proteomes" id="UP000266426">
    <property type="component" value="Unassembled WGS sequence"/>
</dbReference>
<comment type="caution">
    <text evidence="2">The sequence shown here is derived from an EMBL/GenBank/DDBJ whole genome shotgun (WGS) entry which is preliminary data.</text>
</comment>
<accession>A0A3A4QWJ4</accession>
<dbReference type="AlphaFoldDB" id="A0A3A4QWJ4"/>
<evidence type="ECO:0000259" key="1">
    <source>
        <dbReference type="Pfam" id="PF04773"/>
    </source>
</evidence>
<reference evidence="2 3" key="1">
    <citation type="journal article" date="2017" name="ISME J.">
        <title>Energy and carbon metabolisms in a deep terrestrial subsurface fluid microbial community.</title>
        <authorList>
            <person name="Momper L."/>
            <person name="Jungbluth S.P."/>
            <person name="Lee M.D."/>
            <person name="Amend J.P."/>
        </authorList>
    </citation>
    <scope>NUCLEOTIDE SEQUENCE [LARGE SCALE GENOMIC DNA]</scope>
    <source>
        <strain evidence="2">SURF_26</strain>
    </source>
</reference>
<gene>
    <name evidence="2" type="ORF">C4541_08320</name>
</gene>
<dbReference type="PANTHER" id="PTHR38731">
    <property type="entry name" value="LIPL45-RELATED LIPOPROTEIN-RELATED"/>
    <property type="match status" value="1"/>
</dbReference>
<dbReference type="Pfam" id="PF04773">
    <property type="entry name" value="FecR"/>
    <property type="match status" value="1"/>
</dbReference>
<dbReference type="EMBL" id="QZJZ01000068">
    <property type="protein sequence ID" value="RJP58310.1"/>
    <property type="molecule type" value="Genomic_DNA"/>
</dbReference>
<dbReference type="InterPro" id="IPR006860">
    <property type="entry name" value="FecR"/>
</dbReference>
<name>A0A3A4QWJ4_9BACT</name>
<feature type="domain" description="FecR protein" evidence="1">
    <location>
        <begin position="151"/>
        <end position="249"/>
    </location>
</feature>
<evidence type="ECO:0000313" key="2">
    <source>
        <dbReference type="EMBL" id="RJP58310.1"/>
    </source>
</evidence>
<sequence>MKRETGNILVSLLVIMTLIFTPAAMLFAQADQPVTQGDFAVYIVRALGLEHNLQVGALQRDYIELLERNGIVPPGGFKPDEALTQKDMAFMMVRATGLENRVLNKMTGQSLVQEEKAVIKLIEGDVKHKRDPQAEYADAVVGDELFISNSIKTGPSSMVELMVGKFSAIQLGENTEITIEELSTRGANAKENVRIFLKQGEMLVNVVPDTNKVNFESHTKTTVAGVMGTVYGMGSTPTQDTTNCLKGTITTFTINGTGAPASDPKPLDEGQQMISDPTGQQDPKYGSISPELWEDMLKRAARLLEYLKNAETQGTGESLGQKTGDDMSPFEARQSFAEGSDLALAAALEVLSEEGIEIETTGPAAAANTTITKTQLTQFINDLLLFETFNEYNVDTTPIGQ</sequence>